<reference evidence="1" key="1">
    <citation type="submission" date="2024-05" db="EMBL/GenBank/DDBJ databases">
        <authorList>
            <person name="Yang L."/>
            <person name="Pan L."/>
        </authorList>
    </citation>
    <scope>NUCLEOTIDE SEQUENCE</scope>
    <source>
        <strain evidence="1">FCG-7</strain>
    </source>
</reference>
<dbReference type="RefSeq" id="WP_348944253.1">
    <property type="nucleotide sequence ID" value="NZ_CP157355.1"/>
</dbReference>
<dbReference type="KEGG" id="cmav:ABHF33_12455"/>
<sequence>MNAIPHFDCSWVSIKGFDQAENRDAGGVFACGTYTFAVIMDASGHGTKAISFTAIWLKALLALLPESTPTADSVVQLMREAHQKLREARLFQERACFAALLIPHDRSPCTAFISGDCRIGSQPKVEEVHWLTPVHTLEAASAKVFNDVGGLVNRQLVTRVLKARRFDPPELMQLSHDIGQAWILATDGFWRSDCSAEKLPSDDCSFLRLHHEGTSSVQQHHDDDNLHLVGIYAT</sequence>
<protein>
    <recommendedName>
        <fullName evidence="2">PPM-type phosphatase domain-containing protein</fullName>
    </recommendedName>
</protein>
<proteinExistence type="predicted"/>
<name>A0AAU7F5D4_9NEIS</name>
<evidence type="ECO:0008006" key="2">
    <source>
        <dbReference type="Google" id="ProtNLM"/>
    </source>
</evidence>
<dbReference type="Gene3D" id="3.60.40.10">
    <property type="entry name" value="PPM-type phosphatase domain"/>
    <property type="match status" value="1"/>
</dbReference>
<gene>
    <name evidence="1" type="ORF">ABHF33_12455</name>
</gene>
<dbReference type="InterPro" id="IPR036457">
    <property type="entry name" value="PPM-type-like_dom_sf"/>
</dbReference>
<dbReference type="AlphaFoldDB" id="A0AAU7F5D4"/>
<dbReference type="SUPFAM" id="SSF81606">
    <property type="entry name" value="PP2C-like"/>
    <property type="match status" value="1"/>
</dbReference>
<evidence type="ECO:0000313" key="1">
    <source>
        <dbReference type="EMBL" id="XBL99869.1"/>
    </source>
</evidence>
<organism evidence="1">
    <name type="scientific">Chitinibacter mangrovi</name>
    <dbReference type="NCBI Taxonomy" id="3153927"/>
    <lineage>
        <taxon>Bacteria</taxon>
        <taxon>Pseudomonadati</taxon>
        <taxon>Pseudomonadota</taxon>
        <taxon>Betaproteobacteria</taxon>
        <taxon>Neisseriales</taxon>
        <taxon>Chitinibacteraceae</taxon>
        <taxon>Chitinibacter</taxon>
    </lineage>
</organism>
<dbReference type="EMBL" id="CP157355">
    <property type="protein sequence ID" value="XBL99869.1"/>
    <property type="molecule type" value="Genomic_DNA"/>
</dbReference>
<accession>A0AAU7F5D4</accession>